<sequence>MNLDMNCYRTNSSFRKRVWERSSRCSKRLRRALTNQAEFSGTFGDIRVGCLRPSPAAERVQNERPIGPEGAAPRIFQEAVSLNRTSQVLSSLLCALKCRLLGNGHSQVVQGGP</sequence>
<dbReference type="InParanoid" id="Q9RZK0"/>
<protein>
    <submittedName>
        <fullName evidence="1">Uncharacterized protein</fullName>
    </submittedName>
</protein>
<evidence type="ECO:0000313" key="1">
    <source>
        <dbReference type="EMBL" id="AAF12656.1"/>
    </source>
</evidence>
<keyword evidence="1" id="KW-0614">Plasmid</keyword>
<dbReference type="EMBL" id="AE001826">
    <property type="protein sequence ID" value="AAF12656.1"/>
    <property type="molecule type" value="Genomic_DNA"/>
</dbReference>
<evidence type="ECO:0000313" key="2">
    <source>
        <dbReference type="Proteomes" id="UP000002524"/>
    </source>
</evidence>
<gene>
    <name evidence="1" type="ordered locus">DR_B0127</name>
</gene>
<accession>Q9RZK0</accession>
<keyword evidence="2" id="KW-1185">Reference proteome</keyword>
<geneLocation type="plasmid" evidence="2">
    <name>megaplasmid MP1</name>
</geneLocation>
<dbReference type="HOGENOM" id="CLU_2129367_0_0_0"/>
<proteinExistence type="predicted"/>
<dbReference type="PIR" id="B75632">
    <property type="entry name" value="B75632"/>
</dbReference>
<organism evidence="1 2">
    <name type="scientific">Deinococcus radiodurans (strain ATCC 13939 / DSM 20539 / JCM 16871 / CCUG 27074 / LMG 4051 / NBRC 15346 / NCIMB 9279 / VKM B-1422 / R1)</name>
    <dbReference type="NCBI Taxonomy" id="243230"/>
    <lineage>
        <taxon>Bacteria</taxon>
        <taxon>Thermotogati</taxon>
        <taxon>Deinococcota</taxon>
        <taxon>Deinococci</taxon>
        <taxon>Deinococcales</taxon>
        <taxon>Deinococcaceae</taxon>
        <taxon>Deinococcus</taxon>
    </lineage>
</organism>
<dbReference type="AlphaFoldDB" id="Q9RZK0"/>
<dbReference type="EnsemblBacteria" id="AAF12656">
    <property type="protein sequence ID" value="AAF12656"/>
    <property type="gene ID" value="DR_B0127"/>
</dbReference>
<dbReference type="Proteomes" id="UP000002524">
    <property type="component" value="Plasmid MP1"/>
</dbReference>
<name>Q9RZK0_DEIRA</name>
<reference evidence="1 2" key="1">
    <citation type="journal article" date="1999" name="Science">
        <title>Genome sequence of the radioresistant bacterium Deinococcus radiodurans R1.</title>
        <authorList>
            <person name="White O."/>
            <person name="Eisen J.A."/>
            <person name="Heidelberg J.F."/>
            <person name="Hickey E.K."/>
            <person name="Peterson J.D."/>
            <person name="Dodson R.J."/>
            <person name="Haft D.H."/>
            <person name="Gwinn M.L."/>
            <person name="Nelson W.C."/>
            <person name="Richardson D.L."/>
            <person name="Moffat K.S."/>
            <person name="Qin H."/>
            <person name="Jiang L."/>
            <person name="Pamphile W."/>
            <person name="Crosby M."/>
            <person name="Shen M."/>
            <person name="Vamathevan J.J."/>
            <person name="Lam P."/>
            <person name="McDonald L."/>
            <person name="Utterback T."/>
            <person name="Zalewski C."/>
            <person name="Makarova K.S."/>
            <person name="Aravind L."/>
            <person name="Daly M.J."/>
            <person name="Minton K.W."/>
            <person name="Fleischmann R.D."/>
            <person name="Ketchum K.A."/>
            <person name="Nelson K.E."/>
            <person name="Salzberg S."/>
            <person name="Smith H.O."/>
            <person name="Venter J.C."/>
            <person name="Fraser C.M."/>
        </authorList>
    </citation>
    <scope>NUCLEOTIDE SEQUENCE [LARGE SCALE GENOMIC DNA]</scope>
    <source>
        <strain evidence="2">ATCC 13939 / DSM 20539 / JCM 16871 / LMG 4051 / NBRC 15346 / NCIMB 9279 / R1 / VKM B-1422</strain>
    </source>
</reference>
<dbReference type="KEGG" id="dra:DR_B0127"/>